<evidence type="ECO:0000313" key="3">
    <source>
        <dbReference type="Proteomes" id="UP000619788"/>
    </source>
</evidence>
<dbReference type="EMBL" id="BOOJ01000018">
    <property type="protein sequence ID" value="GIH91238.1"/>
    <property type="molecule type" value="Genomic_DNA"/>
</dbReference>
<sequence>MTLATEVKKFTDSKPFYAVAGAGDFAVEKLRELPEQIQKLQGRREEFREAAKDLPEKARQIADRAEGYAKQFGDRAEVYAKDLPEKARGYADQLTARAVELYDEFANRGRKVVSKVSGEAALELEEVSEAAEPAIAAAPAPKKNTRAPKAPAKA</sequence>
<organism evidence="2 3">
    <name type="scientific">Planobispora siamensis</name>
    <dbReference type="NCBI Taxonomy" id="936338"/>
    <lineage>
        <taxon>Bacteria</taxon>
        <taxon>Bacillati</taxon>
        <taxon>Actinomycetota</taxon>
        <taxon>Actinomycetes</taxon>
        <taxon>Streptosporangiales</taxon>
        <taxon>Streptosporangiaceae</taxon>
        <taxon>Planobispora</taxon>
    </lineage>
</organism>
<dbReference type="Proteomes" id="UP000619788">
    <property type="component" value="Unassembled WGS sequence"/>
</dbReference>
<dbReference type="RefSeq" id="WP_204063543.1">
    <property type="nucleotide sequence ID" value="NZ_BOOJ01000018.1"/>
</dbReference>
<gene>
    <name evidence="2" type="ORF">Psi01_18680</name>
</gene>
<keyword evidence="3" id="KW-1185">Reference proteome</keyword>
<dbReference type="AlphaFoldDB" id="A0A8J3SBU3"/>
<proteinExistence type="predicted"/>
<protein>
    <recommendedName>
        <fullName evidence="4">Heparin binding hemagglutinin HbhA</fullName>
    </recommendedName>
</protein>
<comment type="caution">
    <text evidence="2">The sequence shown here is derived from an EMBL/GenBank/DDBJ whole genome shotgun (WGS) entry which is preliminary data.</text>
</comment>
<feature type="region of interest" description="Disordered" evidence="1">
    <location>
        <begin position="133"/>
        <end position="154"/>
    </location>
</feature>
<dbReference type="Gene3D" id="1.20.5.1230">
    <property type="entry name" value="Apolipoprotein A-I"/>
    <property type="match status" value="1"/>
</dbReference>
<evidence type="ECO:0000313" key="2">
    <source>
        <dbReference type="EMBL" id="GIH91238.1"/>
    </source>
</evidence>
<reference evidence="2 3" key="1">
    <citation type="submission" date="2021-01" db="EMBL/GenBank/DDBJ databases">
        <title>Whole genome shotgun sequence of Planobispora siamensis NBRC 107568.</title>
        <authorList>
            <person name="Komaki H."/>
            <person name="Tamura T."/>
        </authorList>
    </citation>
    <scope>NUCLEOTIDE SEQUENCE [LARGE SCALE GENOMIC DNA]</scope>
    <source>
        <strain evidence="2 3">NBRC 107568</strain>
    </source>
</reference>
<evidence type="ECO:0000256" key="1">
    <source>
        <dbReference type="SAM" id="MobiDB-lite"/>
    </source>
</evidence>
<evidence type="ECO:0008006" key="4">
    <source>
        <dbReference type="Google" id="ProtNLM"/>
    </source>
</evidence>
<name>A0A8J3SBU3_9ACTN</name>
<accession>A0A8J3SBU3</accession>